<dbReference type="AlphaFoldDB" id="A0A3B0WC65"/>
<feature type="transmembrane region" description="Helical" evidence="1">
    <location>
        <begin position="428"/>
        <end position="452"/>
    </location>
</feature>
<accession>A0A3B0WC65</accession>
<reference evidence="4" key="1">
    <citation type="submission" date="2018-06" db="EMBL/GenBank/DDBJ databases">
        <authorList>
            <person name="Zhirakovskaya E."/>
        </authorList>
    </citation>
    <scope>NUCLEOTIDE SEQUENCE</scope>
</reference>
<dbReference type="InterPro" id="IPR029062">
    <property type="entry name" value="Class_I_gatase-like"/>
</dbReference>
<dbReference type="EMBL" id="UOFF01000031">
    <property type="protein sequence ID" value="VAW53578.1"/>
    <property type="molecule type" value="Genomic_DNA"/>
</dbReference>
<evidence type="ECO:0000259" key="3">
    <source>
        <dbReference type="Pfam" id="PF23357"/>
    </source>
</evidence>
<evidence type="ECO:0000313" key="4">
    <source>
        <dbReference type="EMBL" id="VAW53578.1"/>
    </source>
</evidence>
<feature type="domain" description="DUF7088" evidence="3">
    <location>
        <begin position="45"/>
        <end position="127"/>
    </location>
</feature>
<dbReference type="Pfam" id="PF23357">
    <property type="entry name" value="DUF7088"/>
    <property type="match status" value="1"/>
</dbReference>
<dbReference type="Pfam" id="PF09822">
    <property type="entry name" value="ABC_transp_aux"/>
    <property type="match status" value="1"/>
</dbReference>
<sequence>MKVTQKSQHQYRIQHILFIFLLLGSTGFAGWLSNEYNFRSDWTAGKRHSLSDDTTQLLSQMPFEITVRSYQPDNPTLTKAVNEVLKNYQDHKADFKFKIINPDIFLAQAKSDQVTRYGQTVIEYNDKTERIDNLSEDALSNALIRLQLDNKPQLLFLTQHGERSIGDDSETGYQQLANQLTLKGFDVQNINLINQALTLENSVLVLSSINKPLLDTEQKKILQYIKAGGHLLMLQDPAPEASQLALLAALRINVIDGIVVDSNQKVNAMLKLSHPAMVPILEYKRHPITEKMQYYTLFTTAAALVHDTTNTPQQGQWLATNLLITADTSWAETGDFLLGLAFDKTKDFAGPLSIGIAQQRQITLQDKKVTQRVVVIGDTDFIANNNLGKGANLDFILNTFNWLTQNEKLISIAPKNAPDLRLNLSAPVAALLGLVFLFALPIFFFIMGAAIWSKRRKK</sequence>
<dbReference type="SUPFAM" id="SSF52317">
    <property type="entry name" value="Class I glutamine amidotransferase-like"/>
    <property type="match status" value="1"/>
</dbReference>
<keyword evidence="1" id="KW-0472">Membrane</keyword>
<feature type="transmembrane region" description="Helical" evidence="1">
    <location>
        <begin position="12"/>
        <end position="32"/>
    </location>
</feature>
<proteinExistence type="predicted"/>
<gene>
    <name evidence="4" type="ORF">MNBD_GAMMA07-641</name>
</gene>
<organism evidence="4">
    <name type="scientific">hydrothermal vent metagenome</name>
    <dbReference type="NCBI Taxonomy" id="652676"/>
    <lineage>
        <taxon>unclassified sequences</taxon>
        <taxon>metagenomes</taxon>
        <taxon>ecological metagenomes</taxon>
    </lineage>
</organism>
<keyword evidence="1" id="KW-1133">Transmembrane helix</keyword>
<dbReference type="InterPro" id="IPR019196">
    <property type="entry name" value="ABC_transp_unknown"/>
</dbReference>
<protein>
    <submittedName>
        <fullName evidence="4">Uncharacterized protein</fullName>
    </submittedName>
</protein>
<name>A0A3B0WC65_9ZZZZ</name>
<feature type="domain" description="ABC-type uncharacterised transport system" evidence="2">
    <location>
        <begin position="151"/>
        <end position="398"/>
    </location>
</feature>
<evidence type="ECO:0000259" key="2">
    <source>
        <dbReference type="Pfam" id="PF09822"/>
    </source>
</evidence>
<dbReference type="InterPro" id="IPR055396">
    <property type="entry name" value="DUF7088"/>
</dbReference>
<evidence type="ECO:0000256" key="1">
    <source>
        <dbReference type="SAM" id="Phobius"/>
    </source>
</evidence>
<keyword evidence="1" id="KW-0812">Transmembrane</keyword>